<dbReference type="OMA" id="HHRSTIV"/>
<name>J3N9C9_ORYBR</name>
<dbReference type="AlphaFoldDB" id="J3N9C9"/>
<dbReference type="Gramene" id="OB11G24150.1">
    <property type="protein sequence ID" value="OB11G24150.1"/>
    <property type="gene ID" value="OB11G24150"/>
</dbReference>
<evidence type="ECO:0000259" key="2">
    <source>
        <dbReference type="PROSITE" id="PS50966"/>
    </source>
</evidence>
<dbReference type="InterPro" id="IPR018289">
    <property type="entry name" value="MULE_transposase_dom"/>
</dbReference>
<keyword evidence="1" id="KW-0479">Metal-binding</keyword>
<evidence type="ECO:0000313" key="4">
    <source>
        <dbReference type="Proteomes" id="UP000006038"/>
    </source>
</evidence>
<dbReference type="EnsemblPlants" id="OB11G24150.1">
    <property type="protein sequence ID" value="OB11G24150.1"/>
    <property type="gene ID" value="OB11G24150"/>
</dbReference>
<keyword evidence="1" id="KW-0862">Zinc</keyword>
<evidence type="ECO:0000256" key="1">
    <source>
        <dbReference type="PROSITE-ProRule" id="PRU00325"/>
    </source>
</evidence>
<dbReference type="eggNOG" id="ENOG502RYFA">
    <property type="taxonomic scope" value="Eukaryota"/>
</dbReference>
<feature type="domain" description="SWIM-type" evidence="2">
    <location>
        <begin position="315"/>
        <end position="349"/>
    </location>
</feature>
<protein>
    <recommendedName>
        <fullName evidence="2">SWIM-type domain-containing protein</fullName>
    </recommendedName>
</protein>
<accession>J3N9C9</accession>
<proteinExistence type="predicted"/>
<dbReference type="Pfam" id="PF10551">
    <property type="entry name" value="MULE"/>
    <property type="match status" value="1"/>
</dbReference>
<keyword evidence="1" id="KW-0863">Zinc-finger</keyword>
<dbReference type="GO" id="GO:0008270">
    <property type="term" value="F:zinc ion binding"/>
    <property type="evidence" value="ECO:0007669"/>
    <property type="project" value="UniProtKB-KW"/>
</dbReference>
<evidence type="ECO:0000313" key="3">
    <source>
        <dbReference type="EnsemblPlants" id="OB11G24150.1"/>
    </source>
</evidence>
<dbReference type="PANTHER" id="PTHR47718:SF13">
    <property type="entry name" value="OS09G0290500 PROTEIN"/>
    <property type="match status" value="1"/>
</dbReference>
<sequence>MEFFEYEMNDVSSLTRLFWSDPQSRIDYEAFGDVVVFDSTYRVNKYNLPFIPFVGVNHHGSTVIFACAIVADEKTSTYEWILRQFLNCMGQKHPKSLITDGDNAMRRAITSVMPNSDHRLCTWHIEQNMGRHLHQDMIADFRVLVMHPLIQMSRRKWDEFKFNHKVSEDNKWLMRMYNLRKKWAAAYTKGRFFLGMKSNQRSESLNSKLHRYLDRKLTLVLLVEHYEHCLSRMRHREAKLDAKSSQSVSFTASDASEFEKDASHVFTPAAFKKVKLEICKSMDWEVIDSIEEDSLVRYVISRKENSEKMKILSCTYVDSSLQSITCPCQKLECECIPCDHIFAVLHFLKADAIPLCCIMRRWTMKAKNAFYSDRYGETYHWSDQMERYRKLRSVGNEVLFRCSMTEENTDKVLSMLVNLELDETCGSVGNEELQYSHVLAQSKRTDIERSATVHDPDQIMPKGAPTKRIRGFMEKRVIHCGYCHAPGHTIRSCPLYLR</sequence>
<dbReference type="Proteomes" id="UP000006038">
    <property type="component" value="Chromosome 11"/>
</dbReference>
<dbReference type="STRING" id="4533.J3N9C9"/>
<dbReference type="PANTHER" id="PTHR47718">
    <property type="entry name" value="OS01G0519700 PROTEIN"/>
    <property type="match status" value="1"/>
</dbReference>
<dbReference type="PROSITE" id="PS50966">
    <property type="entry name" value="ZF_SWIM"/>
    <property type="match status" value="1"/>
</dbReference>
<keyword evidence="4" id="KW-1185">Reference proteome</keyword>
<organism evidence="3">
    <name type="scientific">Oryza brachyantha</name>
    <name type="common">malo sina</name>
    <dbReference type="NCBI Taxonomy" id="4533"/>
    <lineage>
        <taxon>Eukaryota</taxon>
        <taxon>Viridiplantae</taxon>
        <taxon>Streptophyta</taxon>
        <taxon>Embryophyta</taxon>
        <taxon>Tracheophyta</taxon>
        <taxon>Spermatophyta</taxon>
        <taxon>Magnoliopsida</taxon>
        <taxon>Liliopsida</taxon>
        <taxon>Poales</taxon>
        <taxon>Poaceae</taxon>
        <taxon>BOP clade</taxon>
        <taxon>Oryzoideae</taxon>
        <taxon>Oryzeae</taxon>
        <taxon>Oryzinae</taxon>
        <taxon>Oryza</taxon>
    </lineage>
</organism>
<dbReference type="HOGENOM" id="CLU_008459_9_1_1"/>
<reference evidence="3" key="2">
    <citation type="submission" date="2013-04" db="UniProtKB">
        <authorList>
            <consortium name="EnsemblPlants"/>
        </authorList>
    </citation>
    <scope>IDENTIFICATION</scope>
</reference>
<dbReference type="InterPro" id="IPR007527">
    <property type="entry name" value="Znf_SWIM"/>
</dbReference>
<reference evidence="3" key="1">
    <citation type="journal article" date="2013" name="Nat. Commun.">
        <title>Whole-genome sequencing of Oryza brachyantha reveals mechanisms underlying Oryza genome evolution.</title>
        <authorList>
            <person name="Chen J."/>
            <person name="Huang Q."/>
            <person name="Gao D."/>
            <person name="Wang J."/>
            <person name="Lang Y."/>
            <person name="Liu T."/>
            <person name="Li B."/>
            <person name="Bai Z."/>
            <person name="Luis Goicoechea J."/>
            <person name="Liang C."/>
            <person name="Chen C."/>
            <person name="Zhang W."/>
            <person name="Sun S."/>
            <person name="Liao Y."/>
            <person name="Zhang X."/>
            <person name="Yang L."/>
            <person name="Song C."/>
            <person name="Wang M."/>
            <person name="Shi J."/>
            <person name="Liu G."/>
            <person name="Liu J."/>
            <person name="Zhou H."/>
            <person name="Zhou W."/>
            <person name="Yu Q."/>
            <person name="An N."/>
            <person name="Chen Y."/>
            <person name="Cai Q."/>
            <person name="Wang B."/>
            <person name="Liu B."/>
            <person name="Min J."/>
            <person name="Huang Y."/>
            <person name="Wu H."/>
            <person name="Li Z."/>
            <person name="Zhang Y."/>
            <person name="Yin Y."/>
            <person name="Song W."/>
            <person name="Jiang J."/>
            <person name="Jackson S.A."/>
            <person name="Wing R.A."/>
            <person name="Wang J."/>
            <person name="Chen M."/>
        </authorList>
    </citation>
    <scope>NUCLEOTIDE SEQUENCE [LARGE SCALE GENOMIC DNA]</scope>
    <source>
        <strain evidence="3">cv. IRGC 101232</strain>
    </source>
</reference>